<keyword evidence="8 13" id="KW-0560">Oxidoreductase</keyword>
<evidence type="ECO:0000256" key="1">
    <source>
        <dbReference type="ARBA" id="ARBA00001962"/>
    </source>
</evidence>
<dbReference type="PRINTS" id="PR00468">
    <property type="entry name" value="PLTLPOXGNASE"/>
</dbReference>
<dbReference type="PANTHER" id="PTHR11771">
    <property type="entry name" value="LIPOXYGENASE"/>
    <property type="match status" value="1"/>
</dbReference>
<evidence type="ECO:0000256" key="13">
    <source>
        <dbReference type="RuleBase" id="RU003974"/>
    </source>
</evidence>
<dbReference type="InterPro" id="IPR036226">
    <property type="entry name" value="LipOase_C_sf"/>
</dbReference>
<dbReference type="Gene3D" id="1.20.245.10">
    <property type="entry name" value="Lipoxygenase-1, Domain 5"/>
    <property type="match status" value="1"/>
</dbReference>
<organism evidence="18 19">
    <name type="scientific">Spinacia oleracea</name>
    <name type="common">Spinach</name>
    <dbReference type="NCBI Taxonomy" id="3562"/>
    <lineage>
        <taxon>Eukaryota</taxon>
        <taxon>Viridiplantae</taxon>
        <taxon>Streptophyta</taxon>
        <taxon>Embryophyta</taxon>
        <taxon>Tracheophyta</taxon>
        <taxon>Spermatophyta</taxon>
        <taxon>Magnoliopsida</taxon>
        <taxon>eudicotyledons</taxon>
        <taxon>Gunneridae</taxon>
        <taxon>Pentapetalae</taxon>
        <taxon>Caryophyllales</taxon>
        <taxon>Chenopodiaceae</taxon>
        <taxon>Chenopodioideae</taxon>
        <taxon>Anserineae</taxon>
        <taxon>Spinacia</taxon>
    </lineage>
</organism>
<sequence>MIKLLKCEISTTNLLSSYSINHSNPCSSSSSSSSSSFSLLQSRKLSAFPTQHNESKIFTLKSKQRANGFYYSVVKNTLDNRAPAKVIVEGTVILKKKTLSGFKDDLKSKLIHSDDSLVGGKVSFQLVSSVHVDPANNFRGKLGKRSYLQKTVKEVTGLADGESAFRVRFDWDEDVALPGALIVRNEHDKEFYLRTITLEDIPGHGSIHFVCNSWVYPAQKYEKDRIFFTNKTYLPHQTPAPLCKYREEELEILRGKGKDPNEMLQEWDRVYDYAYYNDLGEPDKGRKYIRPIYGGSPEYPYPRRVRTSRPPTKKDPQTESRLSLAKTKHIYVPRDEKFGHVKLSDFMGDTVKSLSHGVIGMLDAVFDWTPIKFNDFKEVLDLYDGAIKLPNSPSLDKIMKLVPTKFLKALFRSDGADFLNYPKPDIVKVDELAWRTDEEFTRQMLAGIHPLIIRRLEEFPPVSKLDPEAYGNQNSSITKECIEGKLDGLSVEEAIQSNKLFILDHHDIVMPYLRKINQETTSNVYATRTLLFLKEDGTLKPLVIELSLPHSKGDKFGAVSKIYLPAKDGIEGSLWQLAKAYVAVNDSAYHQLISHWLHTHAVIEPFVIASNRQLSMLHPIYKLLHPHFRDTMPVNVVARQIALNAGGLFEAAVFPRQYVVQWTSSLYRKWVFTEQALPKDLIKRGMAVEDSKSPHGYNLLIEDYPYAVDGLEIWSAIETWVKEYCSFYYKSDDMIATDPELQSWWKEIREIGHGDKNGENSWTEMKTFDDLTETCTTIIWVASALHAVVNFGQYPYSGHMPNRPTISRRFMPEPGTKEYTELEKNPDGVFLKTVTSQLRTLACLSVIELISRHSEDEVYLGQREPGWTSDASPLEAFERFSKKLVEIENKILERNNDPELKNRVGPAKLPFTLLCPSSGVGITGRGIPNSVSI</sequence>
<keyword evidence="5 14" id="KW-0925">Oxylipin biosynthesis</keyword>
<evidence type="ECO:0000256" key="7">
    <source>
        <dbReference type="ARBA" id="ARBA00022964"/>
    </source>
</evidence>
<accession>A0A9R0IMP4</accession>
<feature type="domain" description="PLAT" evidence="16">
    <location>
        <begin position="104"/>
        <end position="229"/>
    </location>
</feature>
<keyword evidence="3 14" id="KW-0444">Lipid biosynthesis</keyword>
<dbReference type="Gene3D" id="4.10.372.10">
    <property type="entry name" value="Lipoxygenase-1, Domain 3"/>
    <property type="match status" value="1"/>
</dbReference>
<comment type="function">
    <text evidence="14">Plant lipoxygenase may be involved in a number of diverse aspects of plant physiology including growth and development, pest resistance, and senescence or responses to wounding.</text>
</comment>
<dbReference type="InterPro" id="IPR036392">
    <property type="entry name" value="PLAT/LH2_dom_sf"/>
</dbReference>
<dbReference type="EC" id="1.13.11.-" evidence="14"/>
<comment type="cofactor">
    <cofactor evidence="1 13">
        <name>Fe cation</name>
        <dbReference type="ChEBI" id="CHEBI:24875"/>
    </cofactor>
</comment>
<dbReference type="GO" id="GO:0016702">
    <property type="term" value="F:oxidoreductase activity, acting on single donors with incorporation of molecular oxygen, incorporation of two atoms of oxygen"/>
    <property type="evidence" value="ECO:0000318"/>
    <property type="project" value="GO_Central"/>
</dbReference>
<evidence type="ECO:0000259" key="16">
    <source>
        <dbReference type="PROSITE" id="PS50095"/>
    </source>
</evidence>
<keyword evidence="9 13" id="KW-0408">Iron</keyword>
<dbReference type="GeneID" id="110791741"/>
<keyword evidence="10" id="KW-0443">Lipid metabolism</keyword>
<dbReference type="Pfam" id="PF01477">
    <property type="entry name" value="PLAT"/>
    <property type="match status" value="1"/>
</dbReference>
<evidence type="ECO:0000256" key="4">
    <source>
        <dbReference type="ARBA" id="ARBA00022723"/>
    </source>
</evidence>
<dbReference type="InterPro" id="IPR020834">
    <property type="entry name" value="LipOase_CS"/>
</dbReference>
<dbReference type="InterPro" id="IPR000907">
    <property type="entry name" value="LipOase"/>
</dbReference>
<dbReference type="GO" id="GO:0046872">
    <property type="term" value="F:metal ion binding"/>
    <property type="evidence" value="ECO:0007669"/>
    <property type="project" value="UniProtKB-UniRule"/>
</dbReference>
<evidence type="ECO:0000256" key="2">
    <source>
        <dbReference type="ARBA" id="ARBA00009419"/>
    </source>
</evidence>
<keyword evidence="4 13" id="KW-0479">Metal-binding</keyword>
<dbReference type="SUPFAM" id="SSF48484">
    <property type="entry name" value="Lipoxigenase"/>
    <property type="match status" value="1"/>
</dbReference>
<keyword evidence="11 14" id="KW-0275">Fatty acid biosynthesis</keyword>
<dbReference type="PROSITE" id="PS00711">
    <property type="entry name" value="LIPOXYGENASE_1"/>
    <property type="match status" value="1"/>
</dbReference>
<dbReference type="CDD" id="cd01751">
    <property type="entry name" value="PLAT_LH2"/>
    <property type="match status" value="1"/>
</dbReference>
<evidence type="ECO:0000256" key="10">
    <source>
        <dbReference type="ARBA" id="ARBA00023098"/>
    </source>
</evidence>
<dbReference type="AlphaFoldDB" id="A0A9R0IMP4"/>
<dbReference type="Proteomes" id="UP000813463">
    <property type="component" value="Chromosome 4"/>
</dbReference>
<proteinExistence type="inferred from homology"/>
<dbReference type="PRINTS" id="PR00087">
    <property type="entry name" value="LIPOXYGENASE"/>
</dbReference>
<dbReference type="Gene3D" id="4.10.375.10">
    <property type="entry name" value="Lipoxygenase-1, Domain 2"/>
    <property type="match status" value="1"/>
</dbReference>
<dbReference type="InterPro" id="IPR001024">
    <property type="entry name" value="PLAT/LH2_dom"/>
</dbReference>
<protein>
    <recommendedName>
        <fullName evidence="14">Lipoxygenase</fullName>
        <ecNumber evidence="14">1.13.11.-</ecNumber>
    </recommendedName>
</protein>
<dbReference type="SUPFAM" id="SSF49723">
    <property type="entry name" value="Lipase/lipooxygenase domain (PLAT/LH2 domain)"/>
    <property type="match status" value="1"/>
</dbReference>
<evidence type="ECO:0000256" key="6">
    <source>
        <dbReference type="ARBA" id="ARBA00022832"/>
    </source>
</evidence>
<evidence type="ECO:0000259" key="17">
    <source>
        <dbReference type="PROSITE" id="PS51393"/>
    </source>
</evidence>
<dbReference type="RefSeq" id="XP_021852192.2">
    <property type="nucleotide sequence ID" value="XM_021996500.2"/>
</dbReference>
<evidence type="ECO:0000256" key="3">
    <source>
        <dbReference type="ARBA" id="ARBA00022516"/>
    </source>
</evidence>
<dbReference type="InterPro" id="IPR013819">
    <property type="entry name" value="LipOase_C"/>
</dbReference>
<dbReference type="Gene3D" id="3.10.450.60">
    <property type="match status" value="1"/>
</dbReference>
<dbReference type="InterPro" id="IPR027433">
    <property type="entry name" value="Lipoxygenase_dom_3"/>
</dbReference>
<evidence type="ECO:0000256" key="15">
    <source>
        <dbReference type="SAM" id="MobiDB-lite"/>
    </source>
</evidence>
<feature type="region of interest" description="Disordered" evidence="15">
    <location>
        <begin position="300"/>
        <end position="320"/>
    </location>
</feature>
<dbReference type="KEGG" id="soe:110791741"/>
<dbReference type="SMART" id="SM00308">
    <property type="entry name" value="LH2"/>
    <property type="match status" value="1"/>
</dbReference>
<evidence type="ECO:0000256" key="14">
    <source>
        <dbReference type="RuleBase" id="RU003975"/>
    </source>
</evidence>
<evidence type="ECO:0000313" key="19">
    <source>
        <dbReference type="RefSeq" id="XP_021852192.2"/>
    </source>
</evidence>
<comment type="similarity">
    <text evidence="2 13">Belongs to the lipoxygenase family.</text>
</comment>
<name>A0A9R0IMP4_SPIOL</name>
<feature type="domain" description="Lipoxygenase" evidence="17">
    <location>
        <begin position="232"/>
        <end position="933"/>
    </location>
</feature>
<evidence type="ECO:0000256" key="11">
    <source>
        <dbReference type="ARBA" id="ARBA00023160"/>
    </source>
</evidence>
<dbReference type="GO" id="GO:0031408">
    <property type="term" value="P:oxylipin biosynthetic process"/>
    <property type="evidence" value="ECO:0007669"/>
    <property type="project" value="UniProtKB-UniRule"/>
</dbReference>
<dbReference type="PROSITE" id="PS00081">
    <property type="entry name" value="LIPOXYGENASE_2"/>
    <property type="match status" value="1"/>
</dbReference>
<reference evidence="19" key="2">
    <citation type="submission" date="2025-08" db="UniProtKB">
        <authorList>
            <consortium name="RefSeq"/>
        </authorList>
    </citation>
    <scope>IDENTIFICATION</scope>
    <source>
        <tissue evidence="19">Leaf</tissue>
    </source>
</reference>
<keyword evidence="6" id="KW-0276">Fatty acid metabolism</keyword>
<reference evidence="18" key="1">
    <citation type="journal article" date="2021" name="Nat. Commun.">
        <title>Genomic analyses provide insights into spinach domestication and the genetic basis of agronomic traits.</title>
        <authorList>
            <person name="Cai X."/>
            <person name="Sun X."/>
            <person name="Xu C."/>
            <person name="Sun H."/>
            <person name="Wang X."/>
            <person name="Ge C."/>
            <person name="Zhang Z."/>
            <person name="Wang Q."/>
            <person name="Fei Z."/>
            <person name="Jiao C."/>
            <person name="Wang Q."/>
        </authorList>
    </citation>
    <scope>NUCLEOTIDE SEQUENCE [LARGE SCALE GENOMIC DNA]</scope>
    <source>
        <strain evidence="18">cv. Varoflay</strain>
    </source>
</reference>
<dbReference type="GO" id="GO:0034440">
    <property type="term" value="P:lipid oxidation"/>
    <property type="evidence" value="ECO:0000318"/>
    <property type="project" value="GO_Central"/>
</dbReference>
<evidence type="ECO:0000256" key="9">
    <source>
        <dbReference type="ARBA" id="ARBA00023004"/>
    </source>
</evidence>
<keyword evidence="7 13" id="KW-0223">Dioxygenase</keyword>
<gene>
    <name evidence="19" type="primary">LOC110791741</name>
</gene>
<comment type="caution">
    <text evidence="12">Lacks conserved residue(s) required for the propagation of feature annotation.</text>
</comment>
<evidence type="ECO:0000256" key="5">
    <source>
        <dbReference type="ARBA" id="ARBA00022767"/>
    </source>
</evidence>
<dbReference type="PROSITE" id="PS50095">
    <property type="entry name" value="PLAT"/>
    <property type="match status" value="1"/>
</dbReference>
<evidence type="ECO:0000256" key="12">
    <source>
        <dbReference type="PROSITE-ProRule" id="PRU00152"/>
    </source>
</evidence>
<evidence type="ECO:0000313" key="18">
    <source>
        <dbReference type="Proteomes" id="UP000813463"/>
    </source>
</evidence>
<dbReference type="InterPro" id="IPR020833">
    <property type="entry name" value="LipOase_Fe_BS"/>
</dbReference>
<dbReference type="InterPro" id="IPR001246">
    <property type="entry name" value="LipOase_plant"/>
</dbReference>
<dbReference type="GO" id="GO:0006633">
    <property type="term" value="P:fatty acid biosynthetic process"/>
    <property type="evidence" value="ECO:0007669"/>
    <property type="project" value="UniProtKB-KW"/>
</dbReference>
<dbReference type="PROSITE" id="PS51393">
    <property type="entry name" value="LIPOXYGENASE_3"/>
    <property type="match status" value="1"/>
</dbReference>
<keyword evidence="18" id="KW-1185">Reference proteome</keyword>
<dbReference type="InterPro" id="IPR042057">
    <property type="entry name" value="Lipoxy_PLAT/LH2"/>
</dbReference>
<comment type="pathway">
    <text evidence="14">Lipid metabolism; oxylipin biosynthesis.</text>
</comment>
<dbReference type="Pfam" id="PF00305">
    <property type="entry name" value="Lipoxygenase"/>
    <property type="match status" value="1"/>
</dbReference>
<evidence type="ECO:0000256" key="8">
    <source>
        <dbReference type="ARBA" id="ARBA00023002"/>
    </source>
</evidence>
<dbReference type="Gene3D" id="2.60.60.20">
    <property type="entry name" value="PLAT/LH2 domain"/>
    <property type="match status" value="1"/>
</dbReference>